<organism evidence="2 3">
    <name type="scientific">Campylobacter massiliensis</name>
    <dbReference type="NCBI Taxonomy" id="2762557"/>
    <lineage>
        <taxon>Bacteria</taxon>
        <taxon>Pseudomonadati</taxon>
        <taxon>Campylobacterota</taxon>
        <taxon>Epsilonproteobacteria</taxon>
        <taxon>Campylobacterales</taxon>
        <taxon>Campylobacteraceae</taxon>
        <taxon>Campylobacter</taxon>
    </lineage>
</organism>
<dbReference type="RefSeq" id="WP_185897682.1">
    <property type="nucleotide sequence ID" value="NZ_JACLZK010000001.1"/>
</dbReference>
<evidence type="ECO:0000259" key="1">
    <source>
        <dbReference type="Pfam" id="PF10615"/>
    </source>
</evidence>
<proteinExistence type="predicted"/>
<keyword evidence="3" id="KW-1185">Reference proteome</keyword>
<dbReference type="Pfam" id="PF10615">
    <property type="entry name" value="DUF2470"/>
    <property type="match status" value="1"/>
</dbReference>
<comment type="caution">
    <text evidence="2">The sequence shown here is derived from an EMBL/GenBank/DDBJ whole genome shotgun (WGS) entry which is preliminary data.</text>
</comment>
<dbReference type="AlphaFoldDB" id="A0A842J7D6"/>
<sequence>MQLSEEAREAKEMALGMMNDNFIGLTENMCAKFGGFTNPQNVKMTDITEDGMHIACDEGEVFVPFEKKAELTVESLRDEVINIVNSMEG</sequence>
<accession>A0A842J7D6</accession>
<evidence type="ECO:0000313" key="3">
    <source>
        <dbReference type="Proteomes" id="UP000552683"/>
    </source>
</evidence>
<dbReference type="InterPro" id="IPR037119">
    <property type="entry name" value="Haem_oxidase_HugZ-like_sf"/>
</dbReference>
<dbReference type="Proteomes" id="UP000552683">
    <property type="component" value="Unassembled WGS sequence"/>
</dbReference>
<evidence type="ECO:0000313" key="2">
    <source>
        <dbReference type="EMBL" id="MBC2881989.1"/>
    </source>
</evidence>
<feature type="domain" description="DUF2470" evidence="1">
    <location>
        <begin position="26"/>
        <end position="78"/>
    </location>
</feature>
<protein>
    <submittedName>
        <fullName evidence="2">Pyridoxamine 5'-phosphate oxidase</fullName>
    </submittedName>
</protein>
<dbReference type="InterPro" id="IPR019595">
    <property type="entry name" value="DUF2470"/>
</dbReference>
<name>A0A842J7D6_9BACT</name>
<gene>
    <name evidence="2" type="ORF">H7R39_01620</name>
</gene>
<reference evidence="2 3" key="1">
    <citation type="submission" date="2020-08" db="EMBL/GenBank/DDBJ databases">
        <title>Complete genome and description of Campylobacter massiliensis Marseille-Q3452 sp. nov.</title>
        <authorList>
            <person name="Antezack A."/>
        </authorList>
    </citation>
    <scope>NUCLEOTIDE SEQUENCE [LARGE SCALE GENOMIC DNA]</scope>
    <source>
        <strain evidence="2 3">Marseille-Q3452</strain>
    </source>
</reference>
<dbReference type="EMBL" id="JACLZK010000001">
    <property type="protein sequence ID" value="MBC2881989.1"/>
    <property type="molecule type" value="Genomic_DNA"/>
</dbReference>
<dbReference type="Gene3D" id="3.20.180.10">
    <property type="entry name" value="PNP-oxidase-like"/>
    <property type="match status" value="1"/>
</dbReference>